<evidence type="ECO:0000256" key="6">
    <source>
        <dbReference type="SAM" id="MobiDB-lite"/>
    </source>
</evidence>
<dbReference type="InterPro" id="IPR050090">
    <property type="entry name" value="Tyrosine_recombinase_XerCD"/>
</dbReference>
<dbReference type="InterPro" id="IPR011010">
    <property type="entry name" value="DNA_brk_join_enz"/>
</dbReference>
<evidence type="ECO:0000256" key="4">
    <source>
        <dbReference type="ARBA" id="ARBA00023172"/>
    </source>
</evidence>
<evidence type="ECO:0000259" key="7">
    <source>
        <dbReference type="PROSITE" id="PS51898"/>
    </source>
</evidence>
<dbReference type="BioCyc" id="LINT1085541:G11IQ-3032-MONOMER"/>
<dbReference type="Gene3D" id="1.10.150.130">
    <property type="match status" value="1"/>
</dbReference>
<evidence type="ECO:0000259" key="8">
    <source>
        <dbReference type="PROSITE" id="PS51900"/>
    </source>
</evidence>
<dbReference type="Pfam" id="PF00589">
    <property type="entry name" value="Phage_integrase"/>
    <property type="match status" value="1"/>
</dbReference>
<feature type="region of interest" description="Disordered" evidence="6">
    <location>
        <begin position="334"/>
        <end position="367"/>
    </location>
</feature>
<dbReference type="InterPro" id="IPR013762">
    <property type="entry name" value="Integrase-like_cat_sf"/>
</dbReference>
<dbReference type="Gene3D" id="1.10.443.10">
    <property type="entry name" value="Intergrase catalytic core"/>
    <property type="match status" value="1"/>
</dbReference>
<dbReference type="GO" id="GO:0015074">
    <property type="term" value="P:DNA integration"/>
    <property type="evidence" value="ECO:0007669"/>
    <property type="project" value="UniProtKB-KW"/>
</dbReference>
<feature type="domain" description="Tyr recombinase" evidence="7">
    <location>
        <begin position="147"/>
        <end position="331"/>
    </location>
</feature>
<dbReference type="EMBL" id="AHNY02000191">
    <property type="protein sequence ID" value="EMY24491.1"/>
    <property type="molecule type" value="Genomic_DNA"/>
</dbReference>
<dbReference type="PROSITE" id="PS51898">
    <property type="entry name" value="TYR_RECOMBINASE"/>
    <property type="match status" value="1"/>
</dbReference>
<comment type="caution">
    <text evidence="9">The sequence shown here is derived from an EMBL/GenBank/DDBJ whole genome shotgun (WGS) entry which is preliminary data.</text>
</comment>
<evidence type="ECO:0000256" key="5">
    <source>
        <dbReference type="PROSITE-ProRule" id="PRU01248"/>
    </source>
</evidence>
<dbReference type="GO" id="GO:0003677">
    <property type="term" value="F:DNA binding"/>
    <property type="evidence" value="ECO:0007669"/>
    <property type="project" value="UniProtKB-UniRule"/>
</dbReference>
<evidence type="ECO:0000313" key="10">
    <source>
        <dbReference type="Proteomes" id="UP000012220"/>
    </source>
</evidence>
<dbReference type="InterPro" id="IPR044068">
    <property type="entry name" value="CB"/>
</dbReference>
<feature type="compositionally biased region" description="Basic and acidic residues" evidence="6">
    <location>
        <begin position="334"/>
        <end position="351"/>
    </location>
</feature>
<evidence type="ECO:0000256" key="2">
    <source>
        <dbReference type="ARBA" id="ARBA00022908"/>
    </source>
</evidence>
<proteinExistence type="predicted"/>
<dbReference type="SUPFAM" id="SSF56349">
    <property type="entry name" value="DNA breaking-rejoining enzymes"/>
    <property type="match status" value="1"/>
</dbReference>
<evidence type="ECO:0000256" key="1">
    <source>
        <dbReference type="ARBA" id="ARBA00022829"/>
    </source>
</evidence>
<dbReference type="PROSITE" id="PS51900">
    <property type="entry name" value="CB"/>
    <property type="match status" value="1"/>
</dbReference>
<dbReference type="PANTHER" id="PTHR30349">
    <property type="entry name" value="PHAGE INTEGRASE-RELATED"/>
    <property type="match status" value="1"/>
</dbReference>
<gene>
    <name evidence="9" type="ORF">LEP1GSC115_4867</name>
</gene>
<organism evidence="9 10">
    <name type="scientific">Leptospira interrogans serovar Australis str. 200703203</name>
    <dbReference type="NCBI Taxonomy" id="1085541"/>
    <lineage>
        <taxon>Bacteria</taxon>
        <taxon>Pseudomonadati</taxon>
        <taxon>Spirochaetota</taxon>
        <taxon>Spirochaetia</taxon>
        <taxon>Leptospirales</taxon>
        <taxon>Leptospiraceae</taxon>
        <taxon>Leptospira</taxon>
    </lineage>
</organism>
<keyword evidence="2" id="KW-0229">DNA integration</keyword>
<keyword evidence="3 5" id="KW-0238">DNA-binding</keyword>
<evidence type="ECO:0000313" key="9">
    <source>
        <dbReference type="EMBL" id="EMY24491.1"/>
    </source>
</evidence>
<dbReference type="InterPro" id="IPR002104">
    <property type="entry name" value="Integrase_catalytic"/>
</dbReference>
<dbReference type="GO" id="GO:0006310">
    <property type="term" value="P:DNA recombination"/>
    <property type="evidence" value="ECO:0007669"/>
    <property type="project" value="UniProtKB-KW"/>
</dbReference>
<feature type="domain" description="Core-binding (CB)" evidence="8">
    <location>
        <begin position="33"/>
        <end position="125"/>
    </location>
</feature>
<keyword evidence="1" id="KW-0159">Chromosome partition</keyword>
<keyword evidence="4" id="KW-0233">DNA recombination</keyword>
<name>N1UKS9_LEPIR</name>
<sequence length="367" mass="43030">MGFNRYASTGGKERKIALELRYHQPLTKSENPSALEKRILEYLGYQKGLGASVSTIRGQRFYLEVYFKWSMERGLEDPNDLTLALVDRYQRYVSQYRNQITGKVIVPETQNHLLISLKTFFEWMQRREYIGKNPCWDLKMVRTAKRIPRNVLKVEEAERILSVPDLESGLGVRDRAILELFYSTGIRLFELQKLKVSELDLANRTLFVKEGKGRQDRLIPISERSADWVRKYLEEVRLALVKEPDDGTLFLSVRGGSMNKGRIGEIVKLSKEKADVKKKGSTHMFRHTTATLMLDNGADIRHVQEMLGHRDLNSTQIYTHVAIRKLQEVYERTHPAELEKGKKRKREDVPKKYPKNRRRYRRTRVKF</sequence>
<dbReference type="AlphaFoldDB" id="N1UKS9"/>
<accession>N1UKS9</accession>
<dbReference type="InterPro" id="IPR010998">
    <property type="entry name" value="Integrase_recombinase_N"/>
</dbReference>
<dbReference type="GO" id="GO:0007059">
    <property type="term" value="P:chromosome segregation"/>
    <property type="evidence" value="ECO:0007669"/>
    <property type="project" value="UniProtKB-KW"/>
</dbReference>
<protein>
    <submittedName>
        <fullName evidence="9">Putative site-specific tyrosine recombinase XerC</fullName>
    </submittedName>
</protein>
<evidence type="ECO:0000256" key="3">
    <source>
        <dbReference type="ARBA" id="ARBA00023125"/>
    </source>
</evidence>
<feature type="compositionally biased region" description="Basic residues" evidence="6">
    <location>
        <begin position="352"/>
        <end position="367"/>
    </location>
</feature>
<reference evidence="9 10" key="1">
    <citation type="submission" date="2013-02" db="EMBL/GenBank/DDBJ databases">
        <authorList>
            <person name="Harkins D.M."/>
            <person name="Durkin A.S."/>
            <person name="Brinkac L.M."/>
            <person name="Haft D.H."/>
            <person name="Selengut J.D."/>
            <person name="Sanka R."/>
            <person name="DePew J."/>
            <person name="Purushe J."/>
            <person name="Picardeau M."/>
            <person name="Werts C."/>
            <person name="Goarant C."/>
            <person name="Vinetz J.M."/>
            <person name="Sutton G.G."/>
            <person name="Nierman W.C."/>
            <person name="Fouts D.E."/>
        </authorList>
    </citation>
    <scope>NUCLEOTIDE SEQUENCE [LARGE SCALE GENOMIC DNA]</scope>
    <source>
        <strain evidence="9 10">200703203</strain>
    </source>
</reference>
<dbReference type="PANTHER" id="PTHR30349:SF81">
    <property type="entry name" value="TYROSINE RECOMBINASE XERC"/>
    <property type="match status" value="1"/>
</dbReference>
<dbReference type="Proteomes" id="UP000012220">
    <property type="component" value="Unassembled WGS sequence"/>
</dbReference>